<dbReference type="EMBL" id="QZCH01000008">
    <property type="protein sequence ID" value="RJG48412.1"/>
    <property type="molecule type" value="Genomic_DNA"/>
</dbReference>
<dbReference type="CDD" id="cd00077">
    <property type="entry name" value="HDc"/>
    <property type="match status" value="1"/>
</dbReference>
<comment type="caution">
    <text evidence="5">The sequence shown here is derived from an EMBL/GenBank/DDBJ whole genome shotgun (WGS) entry which is preliminary data.</text>
</comment>
<sequence length="367" mass="40782">MLDVKQATILAVDDTLANIDVVKGVLSEDYLVQAALNGPMALKIIAKHRPDLILLDIMMPDMDGYEVCQTLKSNPETQDIPVIFLTAKSQEEDETKGLAMGAVDYITKPISPPILKERVKNHLMLKASRELLEKQNEILEEKVVQRTAQLSELQDVAMVAMGALAESRDPETGNHIRRTQHYVKVLAIELAQQPMFKNILTPDVITSMYKSAPLHDIGKVGIADSILLKPGKLTDEEFEEMKNHTVYGRDAICAAERHIDNADNFLIFAKEIAYSHQEKWDGSGYPEGLAGEDIPLSARIMAVADVYDALISKRVYKPAFSHDKAVSIIEEGRGSHFQPELVDGFLRIADAFDAVAKKYADEEGEIQ</sequence>
<reference evidence="5 6" key="1">
    <citation type="submission" date="2018-09" db="EMBL/GenBank/DDBJ databases">
        <authorList>
            <person name="Wang F."/>
        </authorList>
    </citation>
    <scope>NUCLEOTIDE SEQUENCE [LARGE SCALE GENOMIC DNA]</scope>
    <source>
        <strain evidence="5 6">PLHSC7-2</strain>
    </source>
</reference>
<dbReference type="PANTHER" id="PTHR45228">
    <property type="entry name" value="CYCLIC DI-GMP PHOSPHODIESTERASE TM_0186-RELATED"/>
    <property type="match status" value="1"/>
</dbReference>
<keyword evidence="6" id="KW-1185">Reference proteome</keyword>
<dbReference type="Pfam" id="PF00072">
    <property type="entry name" value="Response_reg"/>
    <property type="match status" value="1"/>
</dbReference>
<dbReference type="SUPFAM" id="SSF52172">
    <property type="entry name" value="CheY-like"/>
    <property type="match status" value="1"/>
</dbReference>
<evidence type="ECO:0000256" key="2">
    <source>
        <dbReference type="SAM" id="Coils"/>
    </source>
</evidence>
<dbReference type="InterPro" id="IPR003607">
    <property type="entry name" value="HD/PDEase_dom"/>
</dbReference>
<proteinExistence type="predicted"/>
<reference evidence="5 6" key="2">
    <citation type="submission" date="2019-01" db="EMBL/GenBank/DDBJ databases">
        <title>Motilimonas pumilus sp. nov., isolated from the gut of sea cucumber (Apostichopus japonicus).</title>
        <authorList>
            <person name="Wang F.-Q."/>
            <person name="Ren L.-H."/>
            <person name="Lin Y.-W."/>
            <person name="Sun G.-H."/>
            <person name="Du Z.-J."/>
            <person name="Zhao J.-X."/>
            <person name="Liu X.-J."/>
            <person name="Liu L.-J."/>
        </authorList>
    </citation>
    <scope>NUCLEOTIDE SEQUENCE [LARGE SCALE GENOMIC DNA]</scope>
    <source>
        <strain evidence="5 6">PLHSC7-2</strain>
    </source>
</reference>
<feature type="domain" description="HD-GYP" evidence="4">
    <location>
        <begin position="150"/>
        <end position="361"/>
    </location>
</feature>
<evidence type="ECO:0000259" key="3">
    <source>
        <dbReference type="PROSITE" id="PS50110"/>
    </source>
</evidence>
<dbReference type="InterPro" id="IPR001789">
    <property type="entry name" value="Sig_transdc_resp-reg_receiver"/>
</dbReference>
<dbReference type="PANTHER" id="PTHR45228:SF5">
    <property type="entry name" value="CYCLIC DI-GMP PHOSPHODIESTERASE VC_1348-RELATED"/>
    <property type="match status" value="1"/>
</dbReference>
<dbReference type="InterPro" id="IPR011006">
    <property type="entry name" value="CheY-like_superfamily"/>
</dbReference>
<dbReference type="AlphaFoldDB" id="A0A418YG73"/>
<feature type="coiled-coil region" evidence="2">
    <location>
        <begin position="122"/>
        <end position="156"/>
    </location>
</feature>
<evidence type="ECO:0000259" key="4">
    <source>
        <dbReference type="PROSITE" id="PS51832"/>
    </source>
</evidence>
<dbReference type="Gene3D" id="3.40.50.2300">
    <property type="match status" value="1"/>
</dbReference>
<keyword evidence="2" id="KW-0175">Coiled coil</keyword>
<keyword evidence="1" id="KW-0597">Phosphoprotein</keyword>
<dbReference type="GO" id="GO:0000160">
    <property type="term" value="P:phosphorelay signal transduction system"/>
    <property type="evidence" value="ECO:0007669"/>
    <property type="project" value="InterPro"/>
</dbReference>
<dbReference type="OrthoDB" id="9802066at2"/>
<dbReference type="Pfam" id="PF13487">
    <property type="entry name" value="HD_5"/>
    <property type="match status" value="1"/>
</dbReference>
<dbReference type="InterPro" id="IPR052020">
    <property type="entry name" value="Cyclic_di-GMP/3'3'-cGAMP_PDE"/>
</dbReference>
<dbReference type="SMART" id="SM00448">
    <property type="entry name" value="REC"/>
    <property type="match status" value="1"/>
</dbReference>
<feature type="domain" description="Response regulatory" evidence="3">
    <location>
        <begin position="8"/>
        <end position="123"/>
    </location>
</feature>
<protein>
    <submittedName>
        <fullName evidence="5">Two-component system response regulator</fullName>
    </submittedName>
</protein>
<dbReference type="SMART" id="SM00471">
    <property type="entry name" value="HDc"/>
    <property type="match status" value="1"/>
</dbReference>
<dbReference type="SUPFAM" id="SSF109604">
    <property type="entry name" value="HD-domain/PDEase-like"/>
    <property type="match status" value="1"/>
</dbReference>
<dbReference type="PROSITE" id="PS50110">
    <property type="entry name" value="RESPONSE_REGULATORY"/>
    <property type="match status" value="1"/>
</dbReference>
<organism evidence="5 6">
    <name type="scientific">Motilimonas pumila</name>
    <dbReference type="NCBI Taxonomy" id="2303987"/>
    <lineage>
        <taxon>Bacteria</taxon>
        <taxon>Pseudomonadati</taxon>
        <taxon>Pseudomonadota</taxon>
        <taxon>Gammaproteobacteria</taxon>
        <taxon>Alteromonadales</taxon>
        <taxon>Alteromonadales genera incertae sedis</taxon>
        <taxon>Motilimonas</taxon>
    </lineage>
</organism>
<dbReference type="Proteomes" id="UP000283255">
    <property type="component" value="Unassembled WGS sequence"/>
</dbReference>
<feature type="modified residue" description="4-aspartylphosphate" evidence="1">
    <location>
        <position position="56"/>
    </location>
</feature>
<dbReference type="GO" id="GO:0008081">
    <property type="term" value="F:phosphoric diester hydrolase activity"/>
    <property type="evidence" value="ECO:0007669"/>
    <property type="project" value="UniProtKB-ARBA"/>
</dbReference>
<evidence type="ECO:0000256" key="1">
    <source>
        <dbReference type="PROSITE-ProRule" id="PRU00169"/>
    </source>
</evidence>
<dbReference type="RefSeq" id="WP_119910222.1">
    <property type="nucleotide sequence ID" value="NZ_QZCH01000008.1"/>
</dbReference>
<dbReference type="CDD" id="cd19920">
    <property type="entry name" value="REC_PA4781-like"/>
    <property type="match status" value="1"/>
</dbReference>
<dbReference type="PROSITE" id="PS51832">
    <property type="entry name" value="HD_GYP"/>
    <property type="match status" value="1"/>
</dbReference>
<accession>A0A418YG73</accession>
<gene>
    <name evidence="5" type="ORF">D1Z90_07925</name>
</gene>
<name>A0A418YG73_9GAMM</name>
<dbReference type="Gene3D" id="1.10.3210.10">
    <property type="entry name" value="Hypothetical protein af1432"/>
    <property type="match status" value="1"/>
</dbReference>
<dbReference type="InterPro" id="IPR037522">
    <property type="entry name" value="HD_GYP_dom"/>
</dbReference>
<evidence type="ECO:0000313" key="6">
    <source>
        <dbReference type="Proteomes" id="UP000283255"/>
    </source>
</evidence>
<evidence type="ECO:0000313" key="5">
    <source>
        <dbReference type="EMBL" id="RJG48412.1"/>
    </source>
</evidence>